<feature type="signal peptide" evidence="3">
    <location>
        <begin position="1"/>
        <end position="29"/>
    </location>
</feature>
<feature type="transmembrane region" description="Helical" evidence="2">
    <location>
        <begin position="234"/>
        <end position="260"/>
    </location>
</feature>
<evidence type="ECO:0000256" key="2">
    <source>
        <dbReference type="SAM" id="Phobius"/>
    </source>
</evidence>
<dbReference type="EMBL" id="CAMXCT020001837">
    <property type="protein sequence ID" value="CAL1146857.1"/>
    <property type="molecule type" value="Genomic_DNA"/>
</dbReference>
<evidence type="ECO:0000256" key="1">
    <source>
        <dbReference type="SAM" id="MobiDB-lite"/>
    </source>
</evidence>
<feature type="transmembrane region" description="Helical" evidence="2">
    <location>
        <begin position="209"/>
        <end position="227"/>
    </location>
</feature>
<reference evidence="4" key="1">
    <citation type="submission" date="2022-10" db="EMBL/GenBank/DDBJ databases">
        <authorList>
            <person name="Chen Y."/>
            <person name="Dougan E. K."/>
            <person name="Chan C."/>
            <person name="Rhodes N."/>
            <person name="Thang M."/>
        </authorList>
    </citation>
    <scope>NUCLEOTIDE SEQUENCE</scope>
</reference>
<feature type="chain" id="PRO_5043270527" evidence="3">
    <location>
        <begin position="30"/>
        <end position="359"/>
    </location>
</feature>
<dbReference type="OrthoDB" id="418554at2759"/>
<keyword evidence="2" id="KW-0812">Transmembrane</keyword>
<gene>
    <name evidence="4" type="ORF">C1SCF055_LOCUS20228</name>
</gene>
<keyword evidence="2" id="KW-0472">Membrane</keyword>
<protein>
    <submittedName>
        <fullName evidence="4">Uncharacterized protein</fullName>
    </submittedName>
</protein>
<organism evidence="4">
    <name type="scientific">Cladocopium goreaui</name>
    <dbReference type="NCBI Taxonomy" id="2562237"/>
    <lineage>
        <taxon>Eukaryota</taxon>
        <taxon>Sar</taxon>
        <taxon>Alveolata</taxon>
        <taxon>Dinophyceae</taxon>
        <taxon>Suessiales</taxon>
        <taxon>Symbiodiniaceae</taxon>
        <taxon>Cladocopium</taxon>
    </lineage>
</organism>
<accession>A0A9P1CJK9</accession>
<feature type="transmembrane region" description="Helical" evidence="2">
    <location>
        <begin position="178"/>
        <end position="197"/>
    </location>
</feature>
<feature type="transmembrane region" description="Helical" evidence="2">
    <location>
        <begin position="122"/>
        <end position="141"/>
    </location>
</feature>
<feature type="region of interest" description="Disordered" evidence="1">
    <location>
        <begin position="43"/>
        <end position="69"/>
    </location>
</feature>
<evidence type="ECO:0000256" key="3">
    <source>
        <dbReference type="SAM" id="SignalP"/>
    </source>
</evidence>
<dbReference type="EMBL" id="CAMXCT030001837">
    <property type="protein sequence ID" value="CAL4780794.1"/>
    <property type="molecule type" value="Genomic_DNA"/>
</dbReference>
<keyword evidence="3" id="KW-0732">Signal</keyword>
<comment type="caution">
    <text evidence="4">The sequence shown here is derived from an EMBL/GenBank/DDBJ whole genome shotgun (WGS) entry which is preliminary data.</text>
</comment>
<feature type="compositionally biased region" description="Low complexity" evidence="1">
    <location>
        <begin position="44"/>
        <end position="55"/>
    </location>
</feature>
<name>A0A9P1CJK9_9DINO</name>
<feature type="transmembrane region" description="Helical" evidence="2">
    <location>
        <begin position="153"/>
        <end position="171"/>
    </location>
</feature>
<evidence type="ECO:0000313" key="6">
    <source>
        <dbReference type="Proteomes" id="UP001152797"/>
    </source>
</evidence>
<proteinExistence type="predicted"/>
<keyword evidence="2" id="KW-1133">Transmembrane helix</keyword>
<feature type="transmembrane region" description="Helical" evidence="2">
    <location>
        <begin position="97"/>
        <end position="115"/>
    </location>
</feature>
<evidence type="ECO:0000313" key="4">
    <source>
        <dbReference type="EMBL" id="CAI3993482.1"/>
    </source>
</evidence>
<reference evidence="5 6" key="2">
    <citation type="submission" date="2024-05" db="EMBL/GenBank/DDBJ databases">
        <authorList>
            <person name="Chen Y."/>
            <person name="Shah S."/>
            <person name="Dougan E. K."/>
            <person name="Thang M."/>
            <person name="Chan C."/>
        </authorList>
    </citation>
    <scope>NUCLEOTIDE SEQUENCE [LARGE SCALE GENOMIC DNA]</scope>
</reference>
<dbReference type="Proteomes" id="UP001152797">
    <property type="component" value="Unassembled WGS sequence"/>
</dbReference>
<dbReference type="AlphaFoldDB" id="A0A9P1CJK9"/>
<dbReference type="EMBL" id="CAMXCT010001837">
    <property type="protein sequence ID" value="CAI3993482.1"/>
    <property type="molecule type" value="Genomic_DNA"/>
</dbReference>
<keyword evidence="6" id="KW-1185">Reference proteome</keyword>
<sequence>MGGLPMPQRLRWRCHILLLAALMPCVTLADLGVADSAAHHDDSASPAAPAVASSDSGKDGDSGASEAPVAVDSDISAPAALEEIVKAIRSELENKKYQPVVAALAFVFGCVLVFDGEFCLRWLIASAVFVVVASMAMNQVSSSWELGSKDDNILRYIVGLEAGCIGAFAAFKGMDGMRVSVGAALGVLVALKTEEVLAEHGVNMEKHRWIEVVYYSAFAIFSSILLYKNKHLKLLAVLSAGLGGAFCSSAIAFAVTTLAVQGYLPFLDQACPGLTPKTGSWVQFFDMLWLPKAPVRGIFVDSKYNPVIEGNTFSMDKMADYCLWFAFWLIGSVVQLRRLRRAALPKLPVQEPLLGELPK</sequence>
<evidence type="ECO:0000313" key="5">
    <source>
        <dbReference type="EMBL" id="CAL4780794.1"/>
    </source>
</evidence>